<sequence>MNQGSDIEKGEIEKELFQVERETSEETSLPGTPSPPGRTSKTDLNSPDGETTYEEDERVADATSRGRRGTRDTHSSDVSESSLSDRGGHDHQVPPHRDRSRAPSSFRSVRRELEKVPRSKRRGLLGRFTVIAEVTNPYDYPNKTKWMLTFVIAVAGAAAPMASSIVLPALIDIARYFNTTSAVVNLSVALYMLSMSIFPLWWSSFSETLGRRTIYLTSFALYVLFNILAAVSTNVGMFLAMRMLSGGAGASVQAVGAGTIADIWEVRERGRAMGFFYLGPLCGPLLAPIIGGVLNEAFGWRSVQWVLAIFGALIWIFLLFCLPETLRQRISVAAVAEAEAADRATTGNAVRPALTRTTTKQSVKVKSTKYLTIFRRWFIDPLRIVLYLQFPAVAICVFYATTTFCALYALNLSIQQTFSAQPYSYSSIIVGVLYIPNSLGYFVTSISGGRWIDWIMAREARKAGRYDGKGRLVYRPEDRMKENAWVGAIMFPAALIMYGWTVEFGVHLAAPMVANFFFGVGSMMVFTMATTMLTEFMPRKGSHGVALNNFVRNIFSCIGSAVTDPLIMTIGNGWLFTGLGVICLVSGVLTIWAMKRFSERWRVTMDRKMDGAMGD</sequence>
<proteinExistence type="predicted"/>
<protein>
    <submittedName>
        <fullName evidence="1">Uncharacterized protein</fullName>
    </submittedName>
</protein>
<evidence type="ECO:0000313" key="1">
    <source>
        <dbReference type="EMBL" id="KAK3714472.1"/>
    </source>
</evidence>
<organism evidence="1 2">
    <name type="scientific">Vermiconidia calcicola</name>
    <dbReference type="NCBI Taxonomy" id="1690605"/>
    <lineage>
        <taxon>Eukaryota</taxon>
        <taxon>Fungi</taxon>
        <taxon>Dikarya</taxon>
        <taxon>Ascomycota</taxon>
        <taxon>Pezizomycotina</taxon>
        <taxon>Dothideomycetes</taxon>
        <taxon>Dothideomycetidae</taxon>
        <taxon>Mycosphaerellales</taxon>
        <taxon>Extremaceae</taxon>
        <taxon>Vermiconidia</taxon>
    </lineage>
</organism>
<accession>A0ACC3NCN5</accession>
<name>A0ACC3NCN5_9PEZI</name>
<keyword evidence="2" id="KW-1185">Reference proteome</keyword>
<evidence type="ECO:0000313" key="2">
    <source>
        <dbReference type="Proteomes" id="UP001281147"/>
    </source>
</evidence>
<dbReference type="EMBL" id="JAUTXU010000055">
    <property type="protein sequence ID" value="KAK3714472.1"/>
    <property type="molecule type" value="Genomic_DNA"/>
</dbReference>
<comment type="caution">
    <text evidence="1">The sequence shown here is derived from an EMBL/GenBank/DDBJ whole genome shotgun (WGS) entry which is preliminary data.</text>
</comment>
<dbReference type="Proteomes" id="UP001281147">
    <property type="component" value="Unassembled WGS sequence"/>
</dbReference>
<reference evidence="1" key="1">
    <citation type="submission" date="2023-07" db="EMBL/GenBank/DDBJ databases">
        <title>Black Yeasts Isolated from many extreme environments.</title>
        <authorList>
            <person name="Coleine C."/>
            <person name="Stajich J.E."/>
            <person name="Selbmann L."/>
        </authorList>
    </citation>
    <scope>NUCLEOTIDE SEQUENCE</scope>
    <source>
        <strain evidence="1">CCFEE 5714</strain>
    </source>
</reference>
<gene>
    <name evidence="1" type="ORF">LTR37_007778</name>
</gene>